<reference evidence="1" key="1">
    <citation type="journal article" date="2021" name="New Phytol.">
        <title>Evolutionary innovations through gain and loss of genes in the ectomycorrhizal Boletales.</title>
        <authorList>
            <person name="Wu G."/>
            <person name="Miyauchi S."/>
            <person name="Morin E."/>
            <person name="Kuo A."/>
            <person name="Drula E."/>
            <person name="Varga T."/>
            <person name="Kohler A."/>
            <person name="Feng B."/>
            <person name="Cao Y."/>
            <person name="Lipzen A."/>
            <person name="Daum C."/>
            <person name="Hundley H."/>
            <person name="Pangilinan J."/>
            <person name="Johnson J."/>
            <person name="Barry K."/>
            <person name="LaButti K."/>
            <person name="Ng V."/>
            <person name="Ahrendt S."/>
            <person name="Min B."/>
            <person name="Choi I.G."/>
            <person name="Park H."/>
            <person name="Plett J.M."/>
            <person name="Magnuson J."/>
            <person name="Spatafora J.W."/>
            <person name="Nagy L.G."/>
            <person name="Henrissat B."/>
            <person name="Grigoriev I.V."/>
            <person name="Yang Z.L."/>
            <person name="Xu J."/>
            <person name="Martin F.M."/>
        </authorList>
    </citation>
    <scope>NUCLEOTIDE SEQUENCE</scope>
    <source>
        <strain evidence="1">KUC20120723A-06</strain>
    </source>
</reference>
<comment type="caution">
    <text evidence="1">The sequence shown here is derived from an EMBL/GenBank/DDBJ whole genome shotgun (WGS) entry which is preliminary data.</text>
</comment>
<gene>
    <name evidence="1" type="ORF">BV22DRAFT_831909</name>
</gene>
<dbReference type="EMBL" id="MU266612">
    <property type="protein sequence ID" value="KAH7920009.1"/>
    <property type="molecule type" value="Genomic_DNA"/>
</dbReference>
<accession>A0ACB8B379</accession>
<organism evidence="1 2">
    <name type="scientific">Leucogyrophana mollusca</name>
    <dbReference type="NCBI Taxonomy" id="85980"/>
    <lineage>
        <taxon>Eukaryota</taxon>
        <taxon>Fungi</taxon>
        <taxon>Dikarya</taxon>
        <taxon>Basidiomycota</taxon>
        <taxon>Agaricomycotina</taxon>
        <taxon>Agaricomycetes</taxon>
        <taxon>Agaricomycetidae</taxon>
        <taxon>Boletales</taxon>
        <taxon>Boletales incertae sedis</taxon>
        <taxon>Leucogyrophana</taxon>
    </lineage>
</organism>
<evidence type="ECO:0000313" key="1">
    <source>
        <dbReference type="EMBL" id="KAH7920009.1"/>
    </source>
</evidence>
<proteinExistence type="predicted"/>
<evidence type="ECO:0000313" key="2">
    <source>
        <dbReference type="Proteomes" id="UP000790709"/>
    </source>
</evidence>
<name>A0ACB8B379_9AGAM</name>
<sequence length="107" mass="11876">MSSPRCYITETYTSRRRNPMHMALTFPSPIFTHPAALSIDVHIVIPTASIIIPLTAHSWARTSLRNDPFNARIIECHSTLDASGGNGRQQAAGSFKQRRKKNSSKAI</sequence>
<dbReference type="Proteomes" id="UP000790709">
    <property type="component" value="Unassembled WGS sequence"/>
</dbReference>
<keyword evidence="2" id="KW-1185">Reference proteome</keyword>
<protein>
    <submittedName>
        <fullName evidence="1">Uncharacterized protein</fullName>
    </submittedName>
</protein>